<sequence>MKENLYTPGLNAAQNMGEVKSTISAPNRRTAASSMTSILRLQTYSWRRYENHDSETLKYS</sequence>
<comment type="caution">
    <text evidence="1">The sequence shown here is derived from an EMBL/GenBank/DDBJ whole genome shotgun (WGS) entry which is preliminary data.</text>
</comment>
<dbReference type="Proteomes" id="UP001234178">
    <property type="component" value="Unassembled WGS sequence"/>
</dbReference>
<accession>A0ABR0B9V7</accession>
<proteinExistence type="predicted"/>
<organism evidence="1 2">
    <name type="scientific">Daphnia magna</name>
    <dbReference type="NCBI Taxonomy" id="35525"/>
    <lineage>
        <taxon>Eukaryota</taxon>
        <taxon>Metazoa</taxon>
        <taxon>Ecdysozoa</taxon>
        <taxon>Arthropoda</taxon>
        <taxon>Crustacea</taxon>
        <taxon>Branchiopoda</taxon>
        <taxon>Diplostraca</taxon>
        <taxon>Cladocera</taxon>
        <taxon>Anomopoda</taxon>
        <taxon>Daphniidae</taxon>
        <taxon>Daphnia</taxon>
    </lineage>
</organism>
<reference evidence="1 2" key="1">
    <citation type="journal article" date="2023" name="Nucleic Acids Res.">
        <title>The hologenome of Daphnia magna reveals possible DNA methylation and microbiome-mediated evolution of the host genome.</title>
        <authorList>
            <person name="Chaturvedi A."/>
            <person name="Li X."/>
            <person name="Dhandapani V."/>
            <person name="Marshall H."/>
            <person name="Kissane S."/>
            <person name="Cuenca-Cambronero M."/>
            <person name="Asole G."/>
            <person name="Calvet F."/>
            <person name="Ruiz-Romero M."/>
            <person name="Marangio P."/>
            <person name="Guigo R."/>
            <person name="Rago D."/>
            <person name="Mirbahai L."/>
            <person name="Eastwood N."/>
            <person name="Colbourne J.K."/>
            <person name="Zhou J."/>
            <person name="Mallon E."/>
            <person name="Orsini L."/>
        </authorList>
    </citation>
    <scope>NUCLEOTIDE SEQUENCE [LARGE SCALE GENOMIC DNA]</scope>
    <source>
        <strain evidence="1">LRV0_1</strain>
    </source>
</reference>
<dbReference type="EMBL" id="JAOYFB010000042">
    <property type="protein sequence ID" value="KAK4045357.1"/>
    <property type="molecule type" value="Genomic_DNA"/>
</dbReference>
<evidence type="ECO:0000313" key="1">
    <source>
        <dbReference type="EMBL" id="KAK4045357.1"/>
    </source>
</evidence>
<evidence type="ECO:0000313" key="2">
    <source>
        <dbReference type="Proteomes" id="UP001234178"/>
    </source>
</evidence>
<name>A0ABR0B9V7_9CRUS</name>
<keyword evidence="2" id="KW-1185">Reference proteome</keyword>
<gene>
    <name evidence="1" type="ORF">OUZ56_032893</name>
</gene>
<protein>
    <submittedName>
        <fullName evidence="1">Uncharacterized protein</fullName>
    </submittedName>
</protein>